<name>A0A2U1K7T1_ARTAN</name>
<protein>
    <submittedName>
        <fullName evidence="2">WW domain-containing protein</fullName>
    </submittedName>
</protein>
<feature type="compositionally biased region" description="Low complexity" evidence="1">
    <location>
        <begin position="53"/>
        <end position="63"/>
    </location>
</feature>
<dbReference type="OrthoDB" id="2367685at2759"/>
<sequence>MGNRKERRLAAKTGSNRRVKLDLHLPEQPSGDFGDPTNKEEVGGGDNANTHAGSPDSPSSSGGFRHNFYTD</sequence>
<dbReference type="EMBL" id="PKPP01039376">
    <property type="protein sequence ID" value="PWA13591.1"/>
    <property type="molecule type" value="Genomic_DNA"/>
</dbReference>
<organism evidence="2 3">
    <name type="scientific">Artemisia annua</name>
    <name type="common">Sweet wormwood</name>
    <dbReference type="NCBI Taxonomy" id="35608"/>
    <lineage>
        <taxon>Eukaryota</taxon>
        <taxon>Viridiplantae</taxon>
        <taxon>Streptophyta</taxon>
        <taxon>Embryophyta</taxon>
        <taxon>Tracheophyta</taxon>
        <taxon>Spermatophyta</taxon>
        <taxon>Magnoliopsida</taxon>
        <taxon>eudicotyledons</taxon>
        <taxon>Gunneridae</taxon>
        <taxon>Pentapetalae</taxon>
        <taxon>asterids</taxon>
        <taxon>campanulids</taxon>
        <taxon>Asterales</taxon>
        <taxon>Asteraceae</taxon>
        <taxon>Asteroideae</taxon>
        <taxon>Anthemideae</taxon>
        <taxon>Artemisiinae</taxon>
        <taxon>Artemisia</taxon>
    </lineage>
</organism>
<keyword evidence="3" id="KW-1185">Reference proteome</keyword>
<accession>A0A2U1K7T1</accession>
<dbReference type="Proteomes" id="UP000245207">
    <property type="component" value="Unassembled WGS sequence"/>
</dbReference>
<dbReference type="PANTHER" id="PTHR47852">
    <property type="entry name" value="OS06G0298400 PROTEIN"/>
    <property type="match status" value="1"/>
</dbReference>
<dbReference type="PANTHER" id="PTHR47852:SF2">
    <property type="entry name" value="WW DOMAIN-CONTAINING PROTEIN"/>
    <property type="match status" value="1"/>
</dbReference>
<evidence type="ECO:0000256" key="1">
    <source>
        <dbReference type="SAM" id="MobiDB-lite"/>
    </source>
</evidence>
<comment type="caution">
    <text evidence="2">The sequence shown here is derived from an EMBL/GenBank/DDBJ whole genome shotgun (WGS) entry which is preliminary data.</text>
</comment>
<evidence type="ECO:0000313" key="3">
    <source>
        <dbReference type="Proteomes" id="UP000245207"/>
    </source>
</evidence>
<proteinExistence type="predicted"/>
<reference evidence="2 3" key="1">
    <citation type="journal article" date="2018" name="Mol. Plant">
        <title>The genome of Artemisia annua provides insight into the evolution of Asteraceae family and artemisinin biosynthesis.</title>
        <authorList>
            <person name="Shen Q."/>
            <person name="Zhang L."/>
            <person name="Liao Z."/>
            <person name="Wang S."/>
            <person name="Yan T."/>
            <person name="Shi P."/>
            <person name="Liu M."/>
            <person name="Fu X."/>
            <person name="Pan Q."/>
            <person name="Wang Y."/>
            <person name="Lv Z."/>
            <person name="Lu X."/>
            <person name="Zhang F."/>
            <person name="Jiang W."/>
            <person name="Ma Y."/>
            <person name="Chen M."/>
            <person name="Hao X."/>
            <person name="Li L."/>
            <person name="Tang Y."/>
            <person name="Lv G."/>
            <person name="Zhou Y."/>
            <person name="Sun X."/>
            <person name="Brodelius P.E."/>
            <person name="Rose J.K.C."/>
            <person name="Tang K."/>
        </authorList>
    </citation>
    <scope>NUCLEOTIDE SEQUENCE [LARGE SCALE GENOMIC DNA]</scope>
    <source>
        <strain evidence="3">cv. Huhao1</strain>
        <tissue evidence="2">Leaf</tissue>
    </source>
</reference>
<gene>
    <name evidence="2" type="ORF">CTI12_AA626290</name>
</gene>
<evidence type="ECO:0000313" key="2">
    <source>
        <dbReference type="EMBL" id="PWA13591.1"/>
    </source>
</evidence>
<dbReference type="AlphaFoldDB" id="A0A2U1K7T1"/>
<feature type="region of interest" description="Disordered" evidence="1">
    <location>
        <begin position="1"/>
        <end position="71"/>
    </location>
</feature>